<feature type="transmembrane region" description="Helical" evidence="1">
    <location>
        <begin position="87"/>
        <end position="109"/>
    </location>
</feature>
<evidence type="ECO:0008006" key="4">
    <source>
        <dbReference type="Google" id="ProtNLM"/>
    </source>
</evidence>
<keyword evidence="1" id="KW-0812">Transmembrane</keyword>
<dbReference type="InterPro" id="IPR052948">
    <property type="entry name" value="Low_temp-induced_all0457"/>
</dbReference>
<dbReference type="EMBL" id="JACHTF010000008">
    <property type="protein sequence ID" value="MBB1060736.1"/>
    <property type="molecule type" value="Genomic_DNA"/>
</dbReference>
<evidence type="ECO:0000313" key="3">
    <source>
        <dbReference type="Proteomes" id="UP000523196"/>
    </source>
</evidence>
<gene>
    <name evidence="2" type="ORF">H4F98_09140</name>
</gene>
<reference evidence="2 3" key="1">
    <citation type="submission" date="2020-08" db="EMBL/GenBank/DDBJ databases">
        <authorList>
            <person name="Xu S."/>
            <person name="Li A."/>
        </authorList>
    </citation>
    <scope>NUCLEOTIDE SEQUENCE [LARGE SCALE GENOMIC DNA]</scope>
    <source>
        <strain evidence="2 3">119BY6-57</strain>
    </source>
</reference>
<name>A0A7W3Y6A2_9GAMM</name>
<keyword evidence="1" id="KW-1133">Transmembrane helix</keyword>
<sequence>MKHRHVFRSRDLAHARAGIALARESGVEDTDIALVARPDIEMHGVPNRRKEADTDFMPAALKGALYGGLTGVAIGLLAMAIEPGHFGLVAVAVMAVCGVLVGAWASSLMGSALPDPIRREFAKDIDAGHVLLLIDADEDLHRQIEPRLVEQGYVALGRGHMSPP</sequence>
<comment type="caution">
    <text evidence="2">The sequence shown here is derived from an EMBL/GenBank/DDBJ whole genome shotgun (WGS) entry which is preliminary data.</text>
</comment>
<protein>
    <recommendedName>
        <fullName evidence="4">DUF1269 domain-containing protein</fullName>
    </recommendedName>
</protein>
<keyword evidence="3" id="KW-1185">Reference proteome</keyword>
<evidence type="ECO:0000256" key="1">
    <source>
        <dbReference type="SAM" id="Phobius"/>
    </source>
</evidence>
<dbReference type="PANTHER" id="PTHR36109:SF2">
    <property type="entry name" value="MEMBRANE PROTEIN"/>
    <property type="match status" value="1"/>
</dbReference>
<dbReference type="RefSeq" id="WP_182686949.1">
    <property type="nucleotide sequence ID" value="NZ_JACHTF010000008.1"/>
</dbReference>
<proteinExistence type="predicted"/>
<keyword evidence="1" id="KW-0472">Membrane</keyword>
<dbReference type="Proteomes" id="UP000523196">
    <property type="component" value="Unassembled WGS sequence"/>
</dbReference>
<dbReference type="AlphaFoldDB" id="A0A7W3Y6A2"/>
<organism evidence="2 3">
    <name type="scientific">Marilutibacter spongiae</name>
    <dbReference type="NCBI Taxonomy" id="2025720"/>
    <lineage>
        <taxon>Bacteria</taxon>
        <taxon>Pseudomonadati</taxon>
        <taxon>Pseudomonadota</taxon>
        <taxon>Gammaproteobacteria</taxon>
        <taxon>Lysobacterales</taxon>
        <taxon>Lysobacteraceae</taxon>
        <taxon>Marilutibacter</taxon>
    </lineage>
</organism>
<accession>A0A7W3Y6A2</accession>
<dbReference type="PANTHER" id="PTHR36109">
    <property type="entry name" value="MEMBRANE PROTEIN-RELATED"/>
    <property type="match status" value="1"/>
</dbReference>
<evidence type="ECO:0000313" key="2">
    <source>
        <dbReference type="EMBL" id="MBB1060736.1"/>
    </source>
</evidence>
<feature type="transmembrane region" description="Helical" evidence="1">
    <location>
        <begin position="59"/>
        <end position="81"/>
    </location>
</feature>